<dbReference type="PATRIC" id="fig|1237085.11.peg.80"/>
<proteinExistence type="predicted"/>
<dbReference type="EMBL" id="CP002408">
    <property type="protein sequence ID" value="AFU57028.1"/>
    <property type="molecule type" value="Genomic_DNA"/>
</dbReference>
<name>K0IDX9_NITGG</name>
<feature type="transmembrane region" description="Helical" evidence="1">
    <location>
        <begin position="332"/>
        <end position="352"/>
    </location>
</feature>
<dbReference type="AlphaFoldDB" id="K0IDX9"/>
<keyword evidence="1" id="KW-0812">Transmembrane</keyword>
<dbReference type="Proteomes" id="UP000008037">
    <property type="component" value="Chromosome"/>
</dbReference>
<dbReference type="KEGG" id="nga:Ngar_c00780"/>
<gene>
    <name evidence="2" type="ordered locus">Ngar_c00780</name>
</gene>
<dbReference type="HOGENOM" id="CLU_862225_0_0_2"/>
<dbReference type="BioCyc" id="CNIT1237085:G1324-78-MONOMER"/>
<keyword evidence="1" id="KW-0472">Membrane</keyword>
<keyword evidence="1" id="KW-1133">Transmembrane helix</keyword>
<sequence length="359" mass="38930">MNVRKNTRKSFPKGSVLSGFAVFSILIILAALPIATFLVYLPSAEFASAQDSAERFNLNLSSDVFAPGDTVILYGKVIPEDAIVVRLFDPSGKVLRLETFTARSDGTITEQVFVWPEPSKQYPFGIYSLEVRSSIVPSDVKTFSVYYVDITGAGSSSGAPSSASLVVKLDAPTLVSTNSQFRIFVQVTYNGALVNAEDEQLSNLLGSSHIHFGDSTNATAISLSGRFHKLHEGLYYADVTLDRDGSYIMHSIAFHNGFLSHDSRVVVASSASIGSVQESVNRLNERLDVTNRSLDQTNASLNTTKNALTQFAQDTSSTIGQMRDASGQINGLILPILVLISIIIALQISLFARIRASYR</sequence>
<evidence type="ECO:0000313" key="3">
    <source>
        <dbReference type="Proteomes" id="UP000008037"/>
    </source>
</evidence>
<protein>
    <submittedName>
        <fullName evidence="2">Uncharacterized protein</fullName>
    </submittedName>
</protein>
<accession>K0IDX9</accession>
<feature type="transmembrane region" description="Helical" evidence="1">
    <location>
        <begin position="20"/>
        <end position="41"/>
    </location>
</feature>
<reference evidence="2 3" key="1">
    <citation type="journal article" date="2012" name="Environ. Microbiol.">
        <title>The genome of the ammonia-oxidizing Candidatus Nitrososphaera gargensis: insights into metabolic versatility and environmental adaptations.</title>
        <authorList>
            <person name="Spang A."/>
            <person name="Poehlein A."/>
            <person name="Offre P."/>
            <person name="Zumbragel S."/>
            <person name="Haider S."/>
            <person name="Rychlik N."/>
            <person name="Nowka B."/>
            <person name="Schmeisser C."/>
            <person name="Lebedeva E.V."/>
            <person name="Rattei T."/>
            <person name="Bohm C."/>
            <person name="Schmid M."/>
            <person name="Galushko A."/>
            <person name="Hatzenpichler R."/>
            <person name="Weinmaier T."/>
            <person name="Daniel R."/>
            <person name="Schleper C."/>
            <person name="Spieck E."/>
            <person name="Streit W."/>
            <person name="Wagner M."/>
        </authorList>
    </citation>
    <scope>NUCLEOTIDE SEQUENCE [LARGE SCALE GENOMIC DNA]</scope>
    <source>
        <strain evidence="3">Ga9.2</strain>
    </source>
</reference>
<keyword evidence="3" id="KW-1185">Reference proteome</keyword>
<dbReference type="InParanoid" id="K0IDX9"/>
<evidence type="ECO:0000256" key="1">
    <source>
        <dbReference type="SAM" id="Phobius"/>
    </source>
</evidence>
<evidence type="ECO:0000313" key="2">
    <source>
        <dbReference type="EMBL" id="AFU57028.1"/>
    </source>
</evidence>
<organism evidence="2 3">
    <name type="scientific">Nitrososphaera gargensis (strain Ga9.2)</name>
    <dbReference type="NCBI Taxonomy" id="1237085"/>
    <lineage>
        <taxon>Archaea</taxon>
        <taxon>Nitrososphaerota</taxon>
        <taxon>Nitrososphaeria</taxon>
        <taxon>Nitrososphaerales</taxon>
        <taxon>Nitrososphaeraceae</taxon>
        <taxon>Nitrososphaera</taxon>
    </lineage>
</organism>